<feature type="compositionally biased region" description="Basic and acidic residues" evidence="1">
    <location>
        <begin position="27"/>
        <end position="42"/>
    </location>
</feature>
<sequence>MASKRAKVSNTKQQVVEEKTVSNIVEEDKKVGKDNQADKKVSENVQEDAAVSSGVQEAGKELNEMTNQSKRARNTWWYCSKGRKAMEKYEMISGGSKNRDNRCNEVIEEHPSIIRHNNKKLKTYWITTYKTKG</sequence>
<dbReference type="EMBL" id="CADCXW020000001">
    <property type="protein sequence ID" value="CAD1530755.1"/>
    <property type="molecule type" value="Genomic_DNA"/>
</dbReference>
<feature type="region of interest" description="Disordered" evidence="1">
    <location>
        <begin position="27"/>
        <end position="67"/>
    </location>
</feature>
<gene>
    <name evidence="2" type="ORF">BBRV_LOCUS7002</name>
</gene>
<name>A0A6V7HV84_9HYME</name>
<reference evidence="2" key="1">
    <citation type="submission" date="2020-07" db="EMBL/GenBank/DDBJ databases">
        <authorList>
            <person name="Ferguson B K."/>
        </authorList>
    </citation>
    <scope>NUCLEOTIDE SEQUENCE</scope>
    <source>
        <strain evidence="2">L06</strain>
    </source>
</reference>
<evidence type="ECO:0000313" key="2">
    <source>
        <dbReference type="EMBL" id="CAD1530755.1"/>
    </source>
</evidence>
<proteinExistence type="predicted"/>
<evidence type="ECO:0000256" key="1">
    <source>
        <dbReference type="SAM" id="MobiDB-lite"/>
    </source>
</evidence>
<accession>A0A6V7HV84</accession>
<dbReference type="AlphaFoldDB" id="A0A6V7HV84"/>
<protein>
    <submittedName>
        <fullName evidence="2">Uncharacterized protein</fullName>
    </submittedName>
</protein>
<organism evidence="2">
    <name type="scientific">Bracon brevicornis</name>
    <dbReference type="NCBI Taxonomy" id="1563983"/>
    <lineage>
        <taxon>Eukaryota</taxon>
        <taxon>Metazoa</taxon>
        <taxon>Ecdysozoa</taxon>
        <taxon>Arthropoda</taxon>
        <taxon>Hexapoda</taxon>
        <taxon>Insecta</taxon>
        <taxon>Pterygota</taxon>
        <taxon>Neoptera</taxon>
        <taxon>Endopterygota</taxon>
        <taxon>Hymenoptera</taxon>
        <taxon>Apocrita</taxon>
        <taxon>Ichneumonoidea</taxon>
        <taxon>Braconidae</taxon>
        <taxon>Braconinae</taxon>
        <taxon>Bracon</taxon>
    </lineage>
</organism>